<keyword evidence="2" id="KW-1185">Reference proteome</keyword>
<dbReference type="Proteomes" id="UP000661077">
    <property type="component" value="Unassembled WGS sequence"/>
</dbReference>
<gene>
    <name evidence="1" type="ORF">JM946_18485</name>
</gene>
<evidence type="ECO:0000313" key="2">
    <source>
        <dbReference type="Proteomes" id="UP000661077"/>
    </source>
</evidence>
<proteinExistence type="predicted"/>
<protein>
    <submittedName>
        <fullName evidence="1">Uncharacterized protein</fullName>
    </submittedName>
</protein>
<sequence length="90" mass="10124">MARGRVVEFDYYQFVQLLRRATDAGQRIDKGDPRWAEYVKANGINEVAATAIARQKFEGATPVIIAEGKDTDGLYFHSKNEEACLRLVFG</sequence>
<comment type="caution">
    <text evidence="1">The sequence shown here is derived from an EMBL/GenBank/DDBJ whole genome shotgun (WGS) entry which is preliminary data.</text>
</comment>
<accession>A0ABS1X0J7</accession>
<reference evidence="1 2" key="1">
    <citation type="journal article" date="2021" name="Int. J. Syst. Evol. Microbiol.">
        <title>Steroidobacter gossypii sp. nov., isolated from soil of cotton cropping field.</title>
        <authorList>
            <person name="Huang R."/>
            <person name="Yang S."/>
            <person name="Zhen C."/>
            <person name="Liu W."/>
        </authorList>
    </citation>
    <scope>NUCLEOTIDE SEQUENCE [LARGE SCALE GENOMIC DNA]</scope>
    <source>
        <strain evidence="1 2">S1-65</strain>
    </source>
</reference>
<dbReference type="RefSeq" id="WP_203168839.1">
    <property type="nucleotide sequence ID" value="NZ_JAEVLS010000004.1"/>
</dbReference>
<name>A0ABS1X0J7_9GAMM</name>
<organism evidence="1 2">
    <name type="scientific">Steroidobacter gossypii</name>
    <dbReference type="NCBI Taxonomy" id="2805490"/>
    <lineage>
        <taxon>Bacteria</taxon>
        <taxon>Pseudomonadati</taxon>
        <taxon>Pseudomonadota</taxon>
        <taxon>Gammaproteobacteria</taxon>
        <taxon>Steroidobacterales</taxon>
        <taxon>Steroidobacteraceae</taxon>
        <taxon>Steroidobacter</taxon>
    </lineage>
</organism>
<dbReference type="EMBL" id="JAEVLS010000004">
    <property type="protein sequence ID" value="MBM0106724.1"/>
    <property type="molecule type" value="Genomic_DNA"/>
</dbReference>
<evidence type="ECO:0000313" key="1">
    <source>
        <dbReference type="EMBL" id="MBM0106724.1"/>
    </source>
</evidence>